<feature type="region of interest" description="Disordered" evidence="1">
    <location>
        <begin position="206"/>
        <end position="280"/>
    </location>
</feature>
<evidence type="ECO:0000313" key="2">
    <source>
        <dbReference type="EMBL" id="CAH1188750.1"/>
    </source>
</evidence>
<dbReference type="OrthoDB" id="6784331at2759"/>
<feature type="compositionally biased region" description="Basic and acidic residues" evidence="1">
    <location>
        <begin position="221"/>
        <end position="251"/>
    </location>
</feature>
<dbReference type="EMBL" id="CAKJVH030000001">
    <property type="protein sequence ID" value="CAH1188750.1"/>
    <property type="molecule type" value="Genomic_DNA"/>
</dbReference>
<accession>A0A9P0E0M3</accession>
<feature type="compositionally biased region" description="Low complexity" evidence="1">
    <location>
        <begin position="252"/>
        <end position="280"/>
    </location>
</feature>
<evidence type="ECO:0000256" key="1">
    <source>
        <dbReference type="SAM" id="MobiDB-lite"/>
    </source>
</evidence>
<comment type="caution">
    <text evidence="2">The sequence shown here is derived from an EMBL/GenBank/DDBJ whole genome shotgun (WGS) entry which is preliminary data.</text>
</comment>
<name>A0A9P0E0M3_PHYSR</name>
<gene>
    <name evidence="2" type="ORF">PHYEVI_LOCUS11807</name>
</gene>
<dbReference type="Proteomes" id="UP001153712">
    <property type="component" value="Unassembled WGS sequence"/>
</dbReference>
<reference evidence="2" key="1">
    <citation type="submission" date="2022-01" db="EMBL/GenBank/DDBJ databases">
        <authorList>
            <person name="King R."/>
        </authorList>
    </citation>
    <scope>NUCLEOTIDE SEQUENCE</scope>
</reference>
<dbReference type="AlphaFoldDB" id="A0A9P0E0M3"/>
<evidence type="ECO:0000313" key="3">
    <source>
        <dbReference type="Proteomes" id="UP001153712"/>
    </source>
</evidence>
<organism evidence="2 3">
    <name type="scientific">Phyllotreta striolata</name>
    <name type="common">Striped flea beetle</name>
    <name type="synonym">Crioceris striolata</name>
    <dbReference type="NCBI Taxonomy" id="444603"/>
    <lineage>
        <taxon>Eukaryota</taxon>
        <taxon>Metazoa</taxon>
        <taxon>Ecdysozoa</taxon>
        <taxon>Arthropoda</taxon>
        <taxon>Hexapoda</taxon>
        <taxon>Insecta</taxon>
        <taxon>Pterygota</taxon>
        <taxon>Neoptera</taxon>
        <taxon>Endopterygota</taxon>
        <taxon>Coleoptera</taxon>
        <taxon>Polyphaga</taxon>
        <taxon>Cucujiformia</taxon>
        <taxon>Chrysomeloidea</taxon>
        <taxon>Chrysomelidae</taxon>
        <taxon>Galerucinae</taxon>
        <taxon>Alticini</taxon>
        <taxon>Phyllotreta</taxon>
    </lineage>
</organism>
<sequence>MGVENRNKIVIAASEGFDRTMCRKILECIFRKTNVDIEWRIPGKAQTTNSGGEGSGKQKRTNNVLTLKSNGSTYAELLKKVKENIDINKLGVNIKKIRSIGEEEVQLVLEEGNGKAKSFMEEVATKCNDVSVSIRTYGQIIYITGIEVTATEEDIKTAITNVVEIGEEDIQIKSIKEGKYKEKTAVVQLPKQAAKTLVREGTIKIGWSDNKPTETNSVTTEMEHEDATGKDEEHIKDNEQQQQRQEQKQQEHQQQQQQEQKQQEHQQPQQEHQQQQHQQQ</sequence>
<protein>
    <submittedName>
        <fullName evidence="2">Uncharacterized protein</fullName>
    </submittedName>
</protein>
<proteinExistence type="predicted"/>
<keyword evidence="3" id="KW-1185">Reference proteome</keyword>